<dbReference type="InterPro" id="IPR010280">
    <property type="entry name" value="U5_MeTrfase_fam"/>
</dbReference>
<dbReference type="GO" id="GO:0070041">
    <property type="term" value="F:rRNA (uridine-C5-)-methyltransferase activity"/>
    <property type="evidence" value="ECO:0007669"/>
    <property type="project" value="TreeGrafter"/>
</dbReference>
<keyword evidence="2 6" id="KW-0489">Methyltransferase</keyword>
<keyword evidence="1" id="KW-0479">Metal-binding</keyword>
<dbReference type="GO" id="GO:0051539">
    <property type="term" value="F:4 iron, 4 sulfur cluster binding"/>
    <property type="evidence" value="ECO:0007669"/>
    <property type="project" value="UniProtKB-KW"/>
</dbReference>
<evidence type="ECO:0000256" key="7">
    <source>
        <dbReference type="PROSITE-ProRule" id="PRU10015"/>
    </source>
</evidence>
<keyword evidence="5" id="KW-0411">Iron-sulfur</keyword>
<evidence type="ECO:0000259" key="8">
    <source>
        <dbReference type="PROSITE" id="PS50926"/>
    </source>
</evidence>
<dbReference type="FunFam" id="2.40.50.140:FF:000097">
    <property type="entry name" value="23S rRNA (uracil(1939)-C(5))-methyltransferase RlmD"/>
    <property type="match status" value="1"/>
</dbReference>
<dbReference type="OrthoDB" id="9804590at2"/>
<sequence length="460" mass="51580">MSAVHLKKGEVIDLPIRRIGINGEGIGFYKKQVVFVDGAVPGEYVSARVTEVKKRFAKGKMLRLKKRSSHRVRPTCPVYRECGGCRLQHIDYPMQLRLKRELVEEAFSRYTSLDSLPIEETVGMDRPRGYRNKAQLPVRWKSGKVRMGMYSAGSHRLIDYHDCEVQHPETNAVLKAARQVLEELSIPIYDERSHRGGVRHLVARYAFDTGEAQLVVVSRDSRLPREKALVEALIRRLPQLKGIILNVNPHRTSVVFGENSRVLWGKEKVTERLGDRIYHLSAPAFFQLNPVQTEKLYDEVKKAANLTGSELLVDAYCGAGTIGVWLAEGASKIVGMDTVPEAIRDAEYNARQNGVKHAEYYLGAAEDLLSAWVDRGTEPDVVVADPPRTGLGRPLIETLTRVKVSRFVYVSCNPSTLAKDCDQLIRGGYSIKRVVPVDMFPQTSHVESCTLLEWTGSGSN</sequence>
<evidence type="ECO:0000313" key="9">
    <source>
        <dbReference type="EMBL" id="OYD09134.1"/>
    </source>
</evidence>
<name>A0A235BA14_9BACL</name>
<dbReference type="FunFam" id="2.40.50.1070:FF:000003">
    <property type="entry name" value="23S rRNA (Uracil-5-)-methyltransferase RumA"/>
    <property type="match status" value="1"/>
</dbReference>
<proteinExistence type="inferred from homology"/>
<evidence type="ECO:0000256" key="6">
    <source>
        <dbReference type="PROSITE-ProRule" id="PRU01024"/>
    </source>
</evidence>
<dbReference type="PANTHER" id="PTHR11061:SF45">
    <property type="match status" value="1"/>
</dbReference>
<dbReference type="NCBIfam" id="TIGR00479">
    <property type="entry name" value="rumA"/>
    <property type="match status" value="1"/>
</dbReference>
<comment type="caution">
    <text evidence="9">The sequence shown here is derived from an EMBL/GenBank/DDBJ whole genome shotgun (WGS) entry which is preliminary data.</text>
</comment>
<feature type="active site" evidence="7">
    <location>
        <position position="412"/>
    </location>
</feature>
<gene>
    <name evidence="9" type="ORF">CHM34_05050</name>
</gene>
<dbReference type="Gene3D" id="3.40.50.150">
    <property type="entry name" value="Vaccinia Virus protein VP39"/>
    <property type="match status" value="1"/>
</dbReference>
<feature type="binding site" evidence="6">
    <location>
        <position position="337"/>
    </location>
    <ligand>
        <name>S-adenosyl-L-methionine</name>
        <dbReference type="ChEBI" id="CHEBI:59789"/>
    </ligand>
</feature>
<protein>
    <submittedName>
        <fullName evidence="9">23S rRNA (Uracil(1939)-C(5))-methyltransferase RlmD</fullName>
    </submittedName>
</protein>
<dbReference type="GO" id="GO:0070475">
    <property type="term" value="P:rRNA base methylation"/>
    <property type="evidence" value="ECO:0007669"/>
    <property type="project" value="TreeGrafter"/>
</dbReference>
<dbReference type="InterPro" id="IPR012340">
    <property type="entry name" value="NA-bd_OB-fold"/>
</dbReference>
<dbReference type="SUPFAM" id="SSF53335">
    <property type="entry name" value="S-adenosyl-L-methionine-dependent methyltransferases"/>
    <property type="match status" value="1"/>
</dbReference>
<feature type="binding site" evidence="6">
    <location>
        <position position="316"/>
    </location>
    <ligand>
        <name>S-adenosyl-L-methionine</name>
        <dbReference type="ChEBI" id="CHEBI:59789"/>
    </ligand>
</feature>
<dbReference type="EMBL" id="NOWF01000002">
    <property type="protein sequence ID" value="OYD09134.1"/>
    <property type="molecule type" value="Genomic_DNA"/>
</dbReference>
<dbReference type="InterPro" id="IPR030391">
    <property type="entry name" value="MeTrfase_TrmA_CS"/>
</dbReference>
<dbReference type="Proteomes" id="UP000215459">
    <property type="component" value="Unassembled WGS sequence"/>
</dbReference>
<keyword evidence="3 6" id="KW-0808">Transferase</keyword>
<evidence type="ECO:0000256" key="1">
    <source>
        <dbReference type="ARBA" id="ARBA00022485"/>
    </source>
</evidence>
<dbReference type="InterPro" id="IPR002792">
    <property type="entry name" value="TRAM_dom"/>
</dbReference>
<dbReference type="CDD" id="cd02440">
    <property type="entry name" value="AdoMet_MTases"/>
    <property type="match status" value="1"/>
</dbReference>
<dbReference type="PANTHER" id="PTHR11061">
    <property type="entry name" value="RNA M5U METHYLTRANSFERASE"/>
    <property type="match status" value="1"/>
</dbReference>
<keyword evidence="10" id="KW-1185">Reference proteome</keyword>
<dbReference type="FunFam" id="3.40.50.150:FF:000009">
    <property type="entry name" value="23S rRNA (Uracil(1939)-C(5))-methyltransferase RlmD"/>
    <property type="match status" value="1"/>
</dbReference>
<dbReference type="Gene3D" id="2.40.50.1070">
    <property type="match status" value="1"/>
</dbReference>
<dbReference type="PROSITE" id="PS50926">
    <property type="entry name" value="TRAM"/>
    <property type="match status" value="1"/>
</dbReference>
<dbReference type="AlphaFoldDB" id="A0A235BA14"/>
<dbReference type="PROSITE" id="PS01230">
    <property type="entry name" value="TRMA_1"/>
    <property type="match status" value="1"/>
</dbReference>
<dbReference type="PROSITE" id="PS51687">
    <property type="entry name" value="SAM_MT_RNA_M5U"/>
    <property type="match status" value="1"/>
</dbReference>
<evidence type="ECO:0000256" key="5">
    <source>
        <dbReference type="ARBA" id="ARBA00023014"/>
    </source>
</evidence>
<evidence type="ECO:0000313" key="10">
    <source>
        <dbReference type="Proteomes" id="UP000215459"/>
    </source>
</evidence>
<evidence type="ECO:0000256" key="4">
    <source>
        <dbReference type="ARBA" id="ARBA00022691"/>
    </source>
</evidence>
<feature type="binding site" evidence="6">
    <location>
        <position position="287"/>
    </location>
    <ligand>
        <name>S-adenosyl-L-methionine</name>
        <dbReference type="ChEBI" id="CHEBI:59789"/>
    </ligand>
</feature>
<feature type="active site" description="Nucleophile" evidence="6">
    <location>
        <position position="412"/>
    </location>
</feature>
<dbReference type="Pfam" id="PF01938">
    <property type="entry name" value="TRAM"/>
    <property type="match status" value="1"/>
</dbReference>
<feature type="domain" description="TRAM" evidence="8">
    <location>
        <begin position="5"/>
        <end position="63"/>
    </location>
</feature>
<keyword evidence="4 6" id="KW-0949">S-adenosyl-L-methionine</keyword>
<dbReference type="InterPro" id="IPR030390">
    <property type="entry name" value="MeTrfase_TrmA_AS"/>
</dbReference>
<evidence type="ECO:0000256" key="3">
    <source>
        <dbReference type="ARBA" id="ARBA00022679"/>
    </source>
</evidence>
<dbReference type="Gene3D" id="2.40.50.140">
    <property type="entry name" value="Nucleic acid-binding proteins"/>
    <property type="match status" value="1"/>
</dbReference>
<dbReference type="InterPro" id="IPR029063">
    <property type="entry name" value="SAM-dependent_MTases_sf"/>
</dbReference>
<feature type="binding site" evidence="6">
    <location>
        <position position="385"/>
    </location>
    <ligand>
        <name>S-adenosyl-L-methionine</name>
        <dbReference type="ChEBI" id="CHEBI:59789"/>
    </ligand>
</feature>
<keyword evidence="1" id="KW-0408">Iron</keyword>
<evidence type="ECO:0000256" key="2">
    <source>
        <dbReference type="ARBA" id="ARBA00022603"/>
    </source>
</evidence>
<comment type="similarity">
    <text evidence="6">Belongs to the class I-like SAM-binding methyltransferase superfamily. RNA M5U methyltransferase family.</text>
</comment>
<dbReference type="PROSITE" id="PS01231">
    <property type="entry name" value="TRMA_2"/>
    <property type="match status" value="1"/>
</dbReference>
<reference evidence="9 10" key="1">
    <citation type="submission" date="2017-07" db="EMBL/GenBank/DDBJ databases">
        <title>The genome sequence of Paludifilum halophilum highlights mechanisms for microbial adaptation to high salt environemnts.</title>
        <authorList>
            <person name="Belbahri L."/>
        </authorList>
    </citation>
    <scope>NUCLEOTIDE SEQUENCE [LARGE SCALE GENOMIC DNA]</scope>
    <source>
        <strain evidence="9 10">DSM 102817</strain>
    </source>
</reference>
<organism evidence="9 10">
    <name type="scientific">Paludifilum halophilum</name>
    <dbReference type="NCBI Taxonomy" id="1642702"/>
    <lineage>
        <taxon>Bacteria</taxon>
        <taxon>Bacillati</taxon>
        <taxon>Bacillota</taxon>
        <taxon>Bacilli</taxon>
        <taxon>Bacillales</taxon>
        <taxon>Thermoactinomycetaceae</taxon>
        <taxon>Paludifilum</taxon>
    </lineage>
</organism>
<dbReference type="SUPFAM" id="SSF50249">
    <property type="entry name" value="Nucleic acid-binding proteins"/>
    <property type="match status" value="1"/>
</dbReference>
<keyword evidence="1" id="KW-0004">4Fe-4S</keyword>
<dbReference type="RefSeq" id="WP_094263483.1">
    <property type="nucleotide sequence ID" value="NZ_NOWF01000002.1"/>
</dbReference>
<dbReference type="Pfam" id="PF05958">
    <property type="entry name" value="tRNA_U5-meth_tr"/>
    <property type="match status" value="1"/>
</dbReference>
<accession>A0A235BA14</accession>